<evidence type="ECO:0000256" key="4">
    <source>
        <dbReference type="ARBA" id="ARBA00022741"/>
    </source>
</evidence>
<dbReference type="GO" id="GO:1902758">
    <property type="term" value="P:bis(molybdopterin guanine dinucleotide)molybdenum biosynthetic process"/>
    <property type="evidence" value="ECO:0007669"/>
    <property type="project" value="TreeGrafter"/>
</dbReference>
<reference evidence="10" key="1">
    <citation type="journal article" date="2020" name="mSystems">
        <title>Genome- and Community-Level Interaction Insights into Carbon Utilization and Element Cycling Functions of Hydrothermarchaeota in Hydrothermal Sediment.</title>
        <authorList>
            <person name="Zhou Z."/>
            <person name="Liu Y."/>
            <person name="Xu W."/>
            <person name="Pan J."/>
            <person name="Luo Z.H."/>
            <person name="Li M."/>
        </authorList>
    </citation>
    <scope>NUCLEOTIDE SEQUENCE [LARGE SCALE GENOMIC DNA]</scope>
    <source>
        <strain evidence="10">HyVt-493</strain>
    </source>
</reference>
<comment type="subunit">
    <text evidence="8">Monomer.</text>
</comment>
<sequence>MTINKQDISAVILAGGKGSRLGGQDKGLLLYQGKPLVEHIVERIQPQVDNILINANRNHDIYRAYGYPVINDTMQDYQGPLAGFSAAMQAIKTEYMITLPCDCPLIPNDLVARLIASLENNPLSIAVAHNGQRLQSVHALIPVKLQDSLNQFLATGNRKIALWYAQHHYIATDFSDIPQAFTNINTEEQRLNLDSVPILH</sequence>
<dbReference type="PANTHER" id="PTHR19136">
    <property type="entry name" value="MOLYBDENUM COFACTOR GUANYLYLTRANSFERASE"/>
    <property type="match status" value="1"/>
</dbReference>
<feature type="binding site" evidence="8">
    <location>
        <position position="102"/>
    </location>
    <ligand>
        <name>GTP</name>
        <dbReference type="ChEBI" id="CHEBI:37565"/>
    </ligand>
</feature>
<accession>A0A7V2T2H5</accession>
<dbReference type="GO" id="GO:0046872">
    <property type="term" value="F:metal ion binding"/>
    <property type="evidence" value="ECO:0007669"/>
    <property type="project" value="UniProtKB-KW"/>
</dbReference>
<keyword evidence="5 8" id="KW-0460">Magnesium</keyword>
<evidence type="ECO:0000256" key="5">
    <source>
        <dbReference type="ARBA" id="ARBA00022842"/>
    </source>
</evidence>
<evidence type="ECO:0000256" key="2">
    <source>
        <dbReference type="ARBA" id="ARBA00022679"/>
    </source>
</evidence>
<evidence type="ECO:0000256" key="1">
    <source>
        <dbReference type="ARBA" id="ARBA00022490"/>
    </source>
</evidence>
<dbReference type="NCBIfam" id="TIGR02665">
    <property type="entry name" value="molyb_mobA"/>
    <property type="match status" value="1"/>
</dbReference>
<dbReference type="EC" id="2.7.7.77" evidence="8"/>
<dbReference type="CDD" id="cd02503">
    <property type="entry name" value="MobA"/>
    <property type="match status" value="1"/>
</dbReference>
<dbReference type="InterPro" id="IPR025877">
    <property type="entry name" value="MobA-like_NTP_Trfase"/>
</dbReference>
<comment type="caution">
    <text evidence="10">The sequence shown here is derived from an EMBL/GenBank/DDBJ whole genome shotgun (WGS) entry which is preliminary data.</text>
</comment>
<dbReference type="GO" id="GO:0005737">
    <property type="term" value="C:cytoplasm"/>
    <property type="evidence" value="ECO:0007669"/>
    <property type="project" value="UniProtKB-SubCell"/>
</dbReference>
<comment type="catalytic activity">
    <reaction evidence="8">
        <text>Mo-molybdopterin + GTP + H(+) = Mo-molybdopterin guanine dinucleotide + diphosphate</text>
        <dbReference type="Rhea" id="RHEA:34243"/>
        <dbReference type="ChEBI" id="CHEBI:15378"/>
        <dbReference type="ChEBI" id="CHEBI:33019"/>
        <dbReference type="ChEBI" id="CHEBI:37565"/>
        <dbReference type="ChEBI" id="CHEBI:71302"/>
        <dbReference type="ChEBI" id="CHEBI:71310"/>
        <dbReference type="EC" id="2.7.7.77"/>
    </reaction>
</comment>
<feature type="binding site" evidence="8">
    <location>
        <position position="54"/>
    </location>
    <ligand>
        <name>GTP</name>
        <dbReference type="ChEBI" id="CHEBI:37565"/>
    </ligand>
</feature>
<comment type="subcellular location">
    <subcellularLocation>
        <location evidence="8">Cytoplasm</location>
    </subcellularLocation>
</comment>
<dbReference type="EMBL" id="DRMS01000439">
    <property type="protein sequence ID" value="HFC93452.1"/>
    <property type="molecule type" value="Genomic_DNA"/>
</dbReference>
<dbReference type="HAMAP" id="MF_00316">
    <property type="entry name" value="MobA"/>
    <property type="match status" value="1"/>
</dbReference>
<dbReference type="Proteomes" id="UP000885750">
    <property type="component" value="Unassembled WGS sequence"/>
</dbReference>
<dbReference type="GO" id="GO:0005525">
    <property type="term" value="F:GTP binding"/>
    <property type="evidence" value="ECO:0007669"/>
    <property type="project" value="UniProtKB-UniRule"/>
</dbReference>
<feature type="binding site" evidence="8">
    <location>
        <position position="102"/>
    </location>
    <ligand>
        <name>Mg(2+)</name>
        <dbReference type="ChEBI" id="CHEBI:18420"/>
    </ligand>
</feature>
<feature type="binding site" evidence="8">
    <location>
        <begin position="13"/>
        <end position="15"/>
    </location>
    <ligand>
        <name>GTP</name>
        <dbReference type="ChEBI" id="CHEBI:37565"/>
    </ligand>
</feature>
<keyword evidence="6 8" id="KW-0342">GTP-binding</keyword>
<feature type="binding site" evidence="8">
    <location>
        <position position="26"/>
    </location>
    <ligand>
        <name>GTP</name>
        <dbReference type="ChEBI" id="CHEBI:37565"/>
    </ligand>
</feature>
<dbReference type="AlphaFoldDB" id="A0A7V2T2H5"/>
<keyword evidence="3 8" id="KW-0479">Metal-binding</keyword>
<evidence type="ECO:0000256" key="6">
    <source>
        <dbReference type="ARBA" id="ARBA00023134"/>
    </source>
</evidence>
<comment type="domain">
    <text evidence="8">The N-terminal domain determines nucleotide recognition and specific binding, while the C-terminal domain determines the specific binding to the target protein.</text>
</comment>
<proteinExistence type="inferred from homology"/>
<comment type="cofactor">
    <cofactor evidence="8">
        <name>Mg(2+)</name>
        <dbReference type="ChEBI" id="CHEBI:18420"/>
    </cofactor>
</comment>
<name>A0A7V2T2H5_LEUMU</name>
<dbReference type="Gene3D" id="3.90.550.10">
    <property type="entry name" value="Spore Coat Polysaccharide Biosynthesis Protein SpsA, Chain A"/>
    <property type="match status" value="1"/>
</dbReference>
<dbReference type="InterPro" id="IPR013482">
    <property type="entry name" value="Molybde_CF_guanTrfase"/>
</dbReference>
<dbReference type="SUPFAM" id="SSF53448">
    <property type="entry name" value="Nucleotide-diphospho-sugar transferases"/>
    <property type="match status" value="1"/>
</dbReference>
<evidence type="ECO:0000256" key="8">
    <source>
        <dbReference type="HAMAP-Rule" id="MF_00316"/>
    </source>
</evidence>
<evidence type="ECO:0000259" key="9">
    <source>
        <dbReference type="Pfam" id="PF12804"/>
    </source>
</evidence>
<dbReference type="Pfam" id="PF12804">
    <property type="entry name" value="NTP_transf_3"/>
    <property type="match status" value="1"/>
</dbReference>
<keyword evidence="7 8" id="KW-0501">Molybdenum cofactor biosynthesis</keyword>
<comment type="function">
    <text evidence="8">Transfers a GMP moiety from GTP to Mo-molybdopterin (Mo-MPT) cofactor (Moco or molybdenum cofactor) to form Mo-molybdopterin guanine dinucleotide (Mo-MGD) cofactor.</text>
</comment>
<keyword evidence="4 8" id="KW-0547">Nucleotide-binding</keyword>
<dbReference type="GO" id="GO:0061603">
    <property type="term" value="F:molybdenum cofactor guanylyltransferase activity"/>
    <property type="evidence" value="ECO:0007669"/>
    <property type="project" value="UniProtKB-EC"/>
</dbReference>
<protein>
    <recommendedName>
        <fullName evidence="8">Molybdenum cofactor guanylyltransferase</fullName>
        <shortName evidence="8">MoCo guanylyltransferase</shortName>
        <ecNumber evidence="8">2.7.7.77</ecNumber>
    </recommendedName>
    <alternativeName>
        <fullName evidence="8">GTP:molybdopterin guanylyltransferase</fullName>
    </alternativeName>
    <alternativeName>
        <fullName evidence="8">Mo-MPT guanylyltransferase</fullName>
    </alternativeName>
    <alternativeName>
        <fullName evidence="8">Molybdopterin guanylyltransferase</fullName>
    </alternativeName>
    <alternativeName>
        <fullName evidence="8">Molybdopterin-guanine dinucleotide synthase</fullName>
        <shortName evidence="8">MGD synthase</shortName>
    </alternativeName>
</protein>
<keyword evidence="10" id="KW-0548">Nucleotidyltransferase</keyword>
<keyword evidence="2 8" id="KW-0808">Transferase</keyword>
<evidence type="ECO:0000256" key="3">
    <source>
        <dbReference type="ARBA" id="ARBA00022723"/>
    </source>
</evidence>
<gene>
    <name evidence="8 10" type="primary">mobA</name>
    <name evidence="10" type="ORF">ENJ51_11645</name>
</gene>
<evidence type="ECO:0000313" key="10">
    <source>
        <dbReference type="EMBL" id="HFC93452.1"/>
    </source>
</evidence>
<comment type="similarity">
    <text evidence="8">Belongs to the MobA family.</text>
</comment>
<organism evidence="10">
    <name type="scientific">Leucothrix mucor</name>
    <dbReference type="NCBI Taxonomy" id="45248"/>
    <lineage>
        <taxon>Bacteria</taxon>
        <taxon>Pseudomonadati</taxon>
        <taxon>Pseudomonadota</taxon>
        <taxon>Gammaproteobacteria</taxon>
        <taxon>Thiotrichales</taxon>
        <taxon>Thiotrichaceae</taxon>
        <taxon>Leucothrix</taxon>
    </lineage>
</organism>
<evidence type="ECO:0000256" key="7">
    <source>
        <dbReference type="ARBA" id="ARBA00023150"/>
    </source>
</evidence>
<dbReference type="InterPro" id="IPR029044">
    <property type="entry name" value="Nucleotide-diphossugar_trans"/>
</dbReference>
<keyword evidence="1 8" id="KW-0963">Cytoplasm</keyword>
<feature type="domain" description="MobA-like NTP transferase" evidence="9">
    <location>
        <begin position="10"/>
        <end position="160"/>
    </location>
</feature>
<feature type="binding site" evidence="8">
    <location>
        <position position="72"/>
    </location>
    <ligand>
        <name>GTP</name>
        <dbReference type="ChEBI" id="CHEBI:37565"/>
    </ligand>
</feature>
<dbReference type="PANTHER" id="PTHR19136:SF81">
    <property type="entry name" value="MOLYBDENUM COFACTOR GUANYLYLTRANSFERASE"/>
    <property type="match status" value="1"/>
</dbReference>